<sequence>MMTSLAQAYSPHPGSIQHAGGPQGHPMQGAMAVPHSQGQGQPGMPQQMHMGVSGPGGPQVSQAGAMMGGMPPGAGVPSAHALQHLNPQQLLQQQQQQQQQQQAMFQNPQFQMQQQQLMQQQRAVAQRQAMIQHQYSGGGMPLNMQNGGGMGQMTQAQYNAMRSRPMAQPVNLPQHLQQQQQQAQHSMEQQQAQQQAQQQHHHQQQQMLAQQMAIQQANAQAQGNNPGQPNPMNPQQMHSLQQAQMAAAQQQHQQQQQQGQAVNAGQPNQQPQPQPQPQSQQAQPNAQGQPQQPQQAPQQAQGMNVAQQAQAAAMMQQRQQQQQTEKLRGQCLMRLMQFADHLSSFSTSSKPLQTYMANGTPRSTAQGNKQKEDLMYWLTFVDRFFSPKGVLRHSLWFADESSNKQYEITFPALARYFHTHFESGIKTMQLIMEKGTERDLPNSGHYIESNKSSFVYWFDNGAQLVANGTLRAHFDAEQKIELLEFVTNNHEEYLPRSRLIEAARPVHEWAKEWAKLNAPPEGKQSPEMNKKKAKAMKSPPQPPPEIDLPHSKVNPKIGITPAVFRFFELAEVIVQMNPLFNYSQQNASLPPYQALEQYISTVAATSGNPGAQGQNPTGPRTPGMPNFPMGASPAAAHLQLPGSPHIGGSPAQAPNMQLQQSQHGTSSSGPSANTSPNVNNKRRRPSQVKTEEENQVNGTQAKPSVKPSPRITKRQKPNNAS</sequence>
<protein>
    <submittedName>
        <fullName evidence="2">Transcriptional activator ptaB</fullName>
    </submittedName>
</protein>
<feature type="compositionally biased region" description="Low complexity" evidence="1">
    <location>
        <begin position="34"/>
        <end position="51"/>
    </location>
</feature>
<feature type="region of interest" description="Disordered" evidence="1">
    <location>
        <begin position="605"/>
        <end position="721"/>
    </location>
</feature>
<feature type="compositionally biased region" description="Low complexity" evidence="1">
    <location>
        <begin position="277"/>
        <end position="322"/>
    </location>
</feature>
<feature type="compositionally biased region" description="Polar residues" evidence="1">
    <location>
        <begin position="605"/>
        <end position="618"/>
    </location>
</feature>
<proteinExistence type="predicted"/>
<dbReference type="OrthoDB" id="774557at2759"/>
<comment type="caution">
    <text evidence="2">The sequence shown here is derived from an EMBL/GenBank/DDBJ whole genome shotgun (WGS) entry which is preliminary data.</text>
</comment>
<feature type="compositionally biased region" description="Low complexity" evidence="1">
    <location>
        <begin position="233"/>
        <end position="269"/>
    </location>
</feature>
<feature type="region of interest" description="Disordered" evidence="1">
    <location>
        <begin position="172"/>
        <end position="322"/>
    </location>
</feature>
<feature type="compositionally biased region" description="Basic residues" evidence="1">
    <location>
        <begin position="711"/>
        <end position="721"/>
    </location>
</feature>
<accession>A0A8T9C240</accession>
<dbReference type="AlphaFoldDB" id="A0A8T9C240"/>
<feature type="region of interest" description="Disordered" evidence="1">
    <location>
        <begin position="518"/>
        <end position="552"/>
    </location>
</feature>
<dbReference type="Pfam" id="PF01803">
    <property type="entry name" value="LIM_bind"/>
    <property type="match status" value="1"/>
</dbReference>
<feature type="compositionally biased region" description="Polar residues" evidence="1">
    <location>
        <begin position="652"/>
        <end position="679"/>
    </location>
</feature>
<evidence type="ECO:0000313" key="2">
    <source>
        <dbReference type="EMBL" id="TVY76052.1"/>
    </source>
</evidence>
<keyword evidence="3" id="KW-1185">Reference proteome</keyword>
<name>A0A8T9C240_9HELO</name>
<reference evidence="2 3" key="1">
    <citation type="submission" date="2018-05" db="EMBL/GenBank/DDBJ databases">
        <title>Genome sequencing and assembly of the regulated plant pathogen Lachnellula willkommii and related sister species for the development of diagnostic species identification markers.</title>
        <authorList>
            <person name="Giroux E."/>
            <person name="Bilodeau G."/>
        </authorList>
    </citation>
    <scope>NUCLEOTIDE SEQUENCE [LARGE SCALE GENOMIC DNA]</scope>
    <source>
        <strain evidence="2 3">CBS 268.59</strain>
    </source>
</reference>
<feature type="region of interest" description="Disordered" evidence="1">
    <location>
        <begin position="1"/>
        <end position="58"/>
    </location>
</feature>
<evidence type="ECO:0000256" key="1">
    <source>
        <dbReference type="SAM" id="MobiDB-lite"/>
    </source>
</evidence>
<dbReference type="PANTHER" id="PTHR10378">
    <property type="entry name" value="LIM DOMAIN-BINDING PROTEIN"/>
    <property type="match status" value="1"/>
</dbReference>
<evidence type="ECO:0000313" key="3">
    <source>
        <dbReference type="Proteomes" id="UP000469558"/>
    </source>
</evidence>
<dbReference type="EMBL" id="QGMK01000875">
    <property type="protein sequence ID" value="TVY76052.1"/>
    <property type="molecule type" value="Genomic_DNA"/>
</dbReference>
<dbReference type="Proteomes" id="UP000469558">
    <property type="component" value="Unassembled WGS sequence"/>
</dbReference>
<organism evidence="2 3">
    <name type="scientific">Lachnellula suecica</name>
    <dbReference type="NCBI Taxonomy" id="602035"/>
    <lineage>
        <taxon>Eukaryota</taxon>
        <taxon>Fungi</taxon>
        <taxon>Dikarya</taxon>
        <taxon>Ascomycota</taxon>
        <taxon>Pezizomycotina</taxon>
        <taxon>Leotiomycetes</taxon>
        <taxon>Helotiales</taxon>
        <taxon>Lachnaceae</taxon>
        <taxon>Lachnellula</taxon>
    </lineage>
</organism>
<gene>
    <name evidence="2" type="primary">ptaB_2</name>
    <name evidence="2" type="ORF">LSUE1_G006441</name>
</gene>
<dbReference type="InterPro" id="IPR029005">
    <property type="entry name" value="LIM-bd/SEUSS"/>
</dbReference>
<feature type="compositionally biased region" description="Low complexity" evidence="1">
    <location>
        <begin position="173"/>
        <end position="227"/>
    </location>
</feature>